<reference evidence="2" key="1">
    <citation type="journal article" date="2015" name="Nature">
        <title>Complex archaea that bridge the gap between prokaryotes and eukaryotes.</title>
        <authorList>
            <person name="Spang A."/>
            <person name="Saw J.H."/>
            <person name="Jorgensen S.L."/>
            <person name="Zaremba-Niedzwiedzka K."/>
            <person name="Martijn J."/>
            <person name="Lind A.E."/>
            <person name="van Eijk R."/>
            <person name="Schleper C."/>
            <person name="Guy L."/>
            <person name="Ettema T.J."/>
        </authorList>
    </citation>
    <scope>NUCLEOTIDE SEQUENCE</scope>
</reference>
<name>A0A0F9NBR5_9ZZZZ</name>
<comment type="caution">
    <text evidence="2">The sequence shown here is derived from an EMBL/GenBank/DDBJ whole genome shotgun (WGS) entry which is preliminary data.</text>
</comment>
<proteinExistence type="predicted"/>
<gene>
    <name evidence="2" type="ORF">LCGC14_1281320</name>
</gene>
<feature type="compositionally biased region" description="Basic and acidic residues" evidence="1">
    <location>
        <begin position="466"/>
        <end position="485"/>
    </location>
</feature>
<dbReference type="EMBL" id="LAZR01007291">
    <property type="protein sequence ID" value="KKM86215.1"/>
    <property type="molecule type" value="Genomic_DNA"/>
</dbReference>
<protein>
    <recommendedName>
        <fullName evidence="3">WLM domain-containing protein</fullName>
    </recommendedName>
</protein>
<organism evidence="2">
    <name type="scientific">marine sediment metagenome</name>
    <dbReference type="NCBI Taxonomy" id="412755"/>
    <lineage>
        <taxon>unclassified sequences</taxon>
        <taxon>metagenomes</taxon>
        <taxon>ecological metagenomes</taxon>
    </lineage>
</organism>
<evidence type="ECO:0000313" key="2">
    <source>
        <dbReference type="EMBL" id="KKM86215.1"/>
    </source>
</evidence>
<feature type="region of interest" description="Disordered" evidence="1">
    <location>
        <begin position="511"/>
        <end position="530"/>
    </location>
</feature>
<feature type="non-terminal residue" evidence="2">
    <location>
        <position position="1"/>
    </location>
</feature>
<dbReference type="AlphaFoldDB" id="A0A0F9NBR5"/>
<evidence type="ECO:0008006" key="3">
    <source>
        <dbReference type="Google" id="ProtNLM"/>
    </source>
</evidence>
<accession>A0A0F9NBR5</accession>
<feature type="region of interest" description="Disordered" evidence="1">
    <location>
        <begin position="466"/>
        <end position="501"/>
    </location>
</feature>
<evidence type="ECO:0000256" key="1">
    <source>
        <dbReference type="SAM" id="MobiDB-lite"/>
    </source>
</evidence>
<sequence>IQTEDELIKHFETFGTPHEDNEHCIWKRFRMGRGQMFAYGKNTWRTATFRMTVDIQNDGLIYHLERDLPKIQGTTIDIELYDNPFTSTYSTIDDLADKLKHQVEFMPGVITFNGQQLNIPADDIPIKKWTEITNDAYFLFGVGSKLTFYNLGAYVMDRSAADVGVVGVVVSRKRFDVNFARGGIHDRCEIYQRVLEIVKKYKPVKKMKRRRKALEDWEKINILRDIRNGEVEFVDVNALALFPTTSGRSYSLNQIKNISSPWTFGDTGDRVADKLMQSEQAVVFDRAIVNVLSYSGEDKDFFTWLVARQDNYSVGQFFAKVSKWWREFNGLSSGFSNTYTILAHNKLTVTEKRILRVMEKYDHCWKKRRICIGVSDVAKAWTDGNAYIALERNWLRKLSLSSSRGATELLVTMVHELAHDENTEGTHVHGEAFYRTFHEICMEQWTNPLHLISYFRRAMEGAKSDLKMKDEAEKEKKAKDKRDKALGLTEDAPPVEDTGDIVTETKIAARVKVKPKKRSKGRMPRGARLE</sequence>